<accession>A0A4P9W8W2</accession>
<dbReference type="Proteomes" id="UP000269721">
    <property type="component" value="Unassembled WGS sequence"/>
</dbReference>
<proteinExistence type="predicted"/>
<evidence type="ECO:0000313" key="2">
    <source>
        <dbReference type="Proteomes" id="UP000269721"/>
    </source>
</evidence>
<protein>
    <submittedName>
        <fullName evidence="1">Uncharacterized protein</fullName>
    </submittedName>
</protein>
<gene>
    <name evidence="1" type="ORF">BDK51DRAFT_31806</name>
</gene>
<dbReference type="EMBL" id="KZ997582">
    <property type="protein sequence ID" value="RKO87230.1"/>
    <property type="molecule type" value="Genomic_DNA"/>
</dbReference>
<organism evidence="1 2">
    <name type="scientific">Blyttiomyces helicus</name>
    <dbReference type="NCBI Taxonomy" id="388810"/>
    <lineage>
        <taxon>Eukaryota</taxon>
        <taxon>Fungi</taxon>
        <taxon>Fungi incertae sedis</taxon>
        <taxon>Chytridiomycota</taxon>
        <taxon>Chytridiomycota incertae sedis</taxon>
        <taxon>Chytridiomycetes</taxon>
        <taxon>Chytridiomycetes incertae sedis</taxon>
        <taxon>Blyttiomyces</taxon>
    </lineage>
</organism>
<keyword evidence="2" id="KW-1185">Reference proteome</keyword>
<name>A0A4P9W8W2_9FUNG</name>
<reference evidence="2" key="1">
    <citation type="journal article" date="2018" name="Nat. Microbiol.">
        <title>Leveraging single-cell genomics to expand the fungal tree of life.</title>
        <authorList>
            <person name="Ahrendt S.R."/>
            <person name="Quandt C.A."/>
            <person name="Ciobanu D."/>
            <person name="Clum A."/>
            <person name="Salamov A."/>
            <person name="Andreopoulos B."/>
            <person name="Cheng J.F."/>
            <person name="Woyke T."/>
            <person name="Pelin A."/>
            <person name="Henrissat B."/>
            <person name="Reynolds N.K."/>
            <person name="Benny G.L."/>
            <person name="Smith M.E."/>
            <person name="James T.Y."/>
            <person name="Grigoriev I.V."/>
        </authorList>
    </citation>
    <scope>NUCLEOTIDE SEQUENCE [LARGE SCALE GENOMIC DNA]</scope>
</reference>
<evidence type="ECO:0000313" key="1">
    <source>
        <dbReference type="EMBL" id="RKO87230.1"/>
    </source>
</evidence>
<dbReference type="AlphaFoldDB" id="A0A4P9W8W2"/>
<sequence length="289" mass="31197">MGKGANRIKRRQEKRENGTKYDRPFILFQVFSCAWDDPFTAVPLPLSSLSRNSLSGTYATAHPGRSPSHCIHVVVAADASTEDWLLSSHNSLIIRTALINSTAKGGAGRLNGHSLFRPTVRVALRHHVLPQPPEAGITRSDDSQALRRAPLQDSTFCGRSSHAASLAGNIKVSGSFIVIFLRPAFALLPYFHCNAHGPERPSTTPTHNIAVGLSQFIAASPVGPAENTDEVAFVGDDGHRGFGGYEPRWKTPMTGTYYSTRVDVTSGDGKLGPNPTCPLIPIRENDPPV</sequence>